<comment type="caution">
    <text evidence="1">The sequence shown here is derived from an EMBL/GenBank/DDBJ whole genome shotgun (WGS) entry which is preliminary data.</text>
</comment>
<evidence type="ECO:0000313" key="2">
    <source>
        <dbReference type="Proteomes" id="UP001172159"/>
    </source>
</evidence>
<dbReference type="Proteomes" id="UP001172159">
    <property type="component" value="Unassembled WGS sequence"/>
</dbReference>
<sequence>MSFLSSTLLLFVAWITWRVWRFTLSPLTRPHDPKELPYTIPFVGHAISLFSNSTVVLTKGWYISEFL</sequence>
<name>A0AA40EI01_9PEZI</name>
<evidence type="ECO:0000313" key="1">
    <source>
        <dbReference type="EMBL" id="KAK0739912.1"/>
    </source>
</evidence>
<protein>
    <submittedName>
        <fullName evidence="1">Uncharacterized protein</fullName>
    </submittedName>
</protein>
<keyword evidence="2" id="KW-1185">Reference proteome</keyword>
<dbReference type="AlphaFoldDB" id="A0AA40EI01"/>
<proteinExistence type="predicted"/>
<dbReference type="EMBL" id="JAUKTV010000004">
    <property type="protein sequence ID" value="KAK0739912.1"/>
    <property type="molecule type" value="Genomic_DNA"/>
</dbReference>
<reference evidence="1" key="1">
    <citation type="submission" date="2023-06" db="EMBL/GenBank/DDBJ databases">
        <title>Genome-scale phylogeny and comparative genomics of the fungal order Sordariales.</title>
        <authorList>
            <consortium name="Lawrence Berkeley National Laboratory"/>
            <person name="Hensen N."/>
            <person name="Bonometti L."/>
            <person name="Westerberg I."/>
            <person name="Brannstrom I.O."/>
            <person name="Guillou S."/>
            <person name="Cros-Aarteil S."/>
            <person name="Calhoun S."/>
            <person name="Haridas S."/>
            <person name="Kuo A."/>
            <person name="Mondo S."/>
            <person name="Pangilinan J."/>
            <person name="Riley R."/>
            <person name="Labutti K."/>
            <person name="Andreopoulos B."/>
            <person name="Lipzen A."/>
            <person name="Chen C."/>
            <person name="Yanf M."/>
            <person name="Daum C."/>
            <person name="Ng V."/>
            <person name="Clum A."/>
            <person name="Steindorff A."/>
            <person name="Ohm R."/>
            <person name="Martin F."/>
            <person name="Silar P."/>
            <person name="Natvig D."/>
            <person name="Lalanne C."/>
            <person name="Gautier V."/>
            <person name="Ament-Velasquez S.L."/>
            <person name="Kruys A."/>
            <person name="Hutchinson M.I."/>
            <person name="Powell A.J."/>
            <person name="Barry K."/>
            <person name="Miller A.N."/>
            <person name="Grigoriev I.V."/>
            <person name="Debuchy R."/>
            <person name="Gladieux P."/>
            <person name="Thoren M.H."/>
            <person name="Johannesson H."/>
        </authorList>
    </citation>
    <scope>NUCLEOTIDE SEQUENCE</scope>
    <source>
        <strain evidence="1">CBS 540.89</strain>
    </source>
</reference>
<gene>
    <name evidence="1" type="ORF">B0T21DRAFT_363587</name>
</gene>
<accession>A0AA40EI01</accession>
<organism evidence="1 2">
    <name type="scientific">Apiosordaria backusii</name>
    <dbReference type="NCBI Taxonomy" id="314023"/>
    <lineage>
        <taxon>Eukaryota</taxon>
        <taxon>Fungi</taxon>
        <taxon>Dikarya</taxon>
        <taxon>Ascomycota</taxon>
        <taxon>Pezizomycotina</taxon>
        <taxon>Sordariomycetes</taxon>
        <taxon>Sordariomycetidae</taxon>
        <taxon>Sordariales</taxon>
        <taxon>Lasiosphaeriaceae</taxon>
        <taxon>Apiosordaria</taxon>
    </lineage>
</organism>